<feature type="domain" description="Heterokaryon incompatibility" evidence="2">
    <location>
        <begin position="146"/>
        <end position="269"/>
    </location>
</feature>
<accession>A0ABR3TND5</accession>
<evidence type="ECO:0000313" key="4">
    <source>
        <dbReference type="Proteomes" id="UP001521184"/>
    </source>
</evidence>
<name>A0ABR3TND5_9PEZI</name>
<feature type="region of interest" description="Disordered" evidence="1">
    <location>
        <begin position="1"/>
        <end position="45"/>
    </location>
</feature>
<proteinExistence type="predicted"/>
<feature type="compositionally biased region" description="Basic and acidic residues" evidence="1">
    <location>
        <begin position="206"/>
        <end position="220"/>
    </location>
</feature>
<feature type="region of interest" description="Disordered" evidence="1">
    <location>
        <begin position="206"/>
        <end position="240"/>
    </location>
</feature>
<feature type="compositionally biased region" description="Basic and acidic residues" evidence="1">
    <location>
        <begin position="24"/>
        <end position="38"/>
    </location>
</feature>
<sequence length="441" mass="50280">MASQTSGAQESGSAGRFVYDNIIESDRKSSKKTSDKTGHGPGRTLKQKFRLLELLPAKQPHEPIICQLRTSRLDKEEKTYEALSYVWGDDRHEFDIRVGEKRLSVTHNLHTALRHLRREDKGEGEGGGEGGGKSEGERQGEREGERQGKRTMWIDALCINQGNQDEKEAQLAIMPDIYNRAERVVVWLGPAANNSDLAMAFIKGKGAKDAKENTSQKDQKGAQGKKAKKPDKNEEIRERITQEPENRLRRALVAIMEREYWTRVWVVQEIVKATKIELVCGESSTSWEDATVVINEFLKSREAPFTSEGRLLKRTHMSSETWAMPTSSLTTLGHLAGYRETKEGERGPDWLMNMFVQLRRFKSTKQNDKIFSIVGLRDPTLFKKSESFENPDIPDLSQFEYSWSFREVSLRLFKNFIFTQRKQGTGSKRAIGSMNILYVIS</sequence>
<evidence type="ECO:0000259" key="2">
    <source>
        <dbReference type="Pfam" id="PF06985"/>
    </source>
</evidence>
<feature type="compositionally biased region" description="Basic and acidic residues" evidence="1">
    <location>
        <begin position="132"/>
        <end position="148"/>
    </location>
</feature>
<keyword evidence="4" id="KW-1185">Reference proteome</keyword>
<feature type="compositionally biased region" description="Polar residues" evidence="1">
    <location>
        <begin position="1"/>
        <end position="12"/>
    </location>
</feature>
<dbReference type="EMBL" id="JAKEKT020000043">
    <property type="protein sequence ID" value="KAL1641061.1"/>
    <property type="molecule type" value="Genomic_DNA"/>
</dbReference>
<feature type="compositionally biased region" description="Basic and acidic residues" evidence="1">
    <location>
        <begin position="230"/>
        <end position="240"/>
    </location>
</feature>
<protein>
    <recommendedName>
        <fullName evidence="2">Heterokaryon incompatibility domain-containing protein</fullName>
    </recommendedName>
</protein>
<dbReference type="Proteomes" id="UP001521184">
    <property type="component" value="Unassembled WGS sequence"/>
</dbReference>
<evidence type="ECO:0000313" key="3">
    <source>
        <dbReference type="EMBL" id="KAL1641061.1"/>
    </source>
</evidence>
<dbReference type="PANTHER" id="PTHR24148">
    <property type="entry name" value="ANKYRIN REPEAT DOMAIN-CONTAINING PROTEIN 39 HOMOLOG-RELATED"/>
    <property type="match status" value="1"/>
</dbReference>
<evidence type="ECO:0000256" key="1">
    <source>
        <dbReference type="SAM" id="MobiDB-lite"/>
    </source>
</evidence>
<comment type="caution">
    <text evidence="3">The sequence shown here is derived from an EMBL/GenBank/DDBJ whole genome shotgun (WGS) entry which is preliminary data.</text>
</comment>
<organism evidence="3 4">
    <name type="scientific">Diplodia intermedia</name>
    <dbReference type="NCBI Taxonomy" id="856260"/>
    <lineage>
        <taxon>Eukaryota</taxon>
        <taxon>Fungi</taxon>
        <taxon>Dikarya</taxon>
        <taxon>Ascomycota</taxon>
        <taxon>Pezizomycotina</taxon>
        <taxon>Dothideomycetes</taxon>
        <taxon>Dothideomycetes incertae sedis</taxon>
        <taxon>Botryosphaeriales</taxon>
        <taxon>Botryosphaeriaceae</taxon>
        <taxon>Diplodia</taxon>
    </lineage>
</organism>
<dbReference type="PANTHER" id="PTHR24148:SF64">
    <property type="entry name" value="HETEROKARYON INCOMPATIBILITY DOMAIN-CONTAINING PROTEIN"/>
    <property type="match status" value="1"/>
</dbReference>
<dbReference type="InterPro" id="IPR010730">
    <property type="entry name" value="HET"/>
</dbReference>
<feature type="region of interest" description="Disordered" evidence="1">
    <location>
        <begin position="115"/>
        <end position="149"/>
    </location>
</feature>
<reference evidence="3 4" key="1">
    <citation type="journal article" date="2023" name="Plant Dis.">
        <title>First Report of Diplodia intermedia Causing Canker and Dieback Diseases on Apple Trees in Canada.</title>
        <authorList>
            <person name="Ellouze W."/>
            <person name="Ilyukhin E."/>
            <person name="Sulman M."/>
            <person name="Ali S."/>
        </authorList>
    </citation>
    <scope>NUCLEOTIDE SEQUENCE [LARGE SCALE GENOMIC DNA]</scope>
    <source>
        <strain evidence="3 4">M45-28</strain>
    </source>
</reference>
<dbReference type="Pfam" id="PF06985">
    <property type="entry name" value="HET"/>
    <property type="match status" value="2"/>
</dbReference>
<feature type="domain" description="Heterokaryon incompatibility" evidence="2">
    <location>
        <begin position="80"/>
        <end position="119"/>
    </location>
</feature>
<dbReference type="InterPro" id="IPR052895">
    <property type="entry name" value="HetReg/Transcr_Mod"/>
</dbReference>
<gene>
    <name evidence="3" type="ORF">SLS58_006333</name>
</gene>